<keyword evidence="1" id="KW-0449">Lipoprotein</keyword>
<sequence length="469" mass="52995">MKTKYLCAGLLAALVYSCDDATEGIGTDLMPEGDRISAHTDSYEFTTRSLVVDSVYARTNTAYLGRYTDPQFGAFHADFLAQFTCMDNFKFEETITEITGLSLFLQYSTFFGDSLNAMRMQIDTLSKVIPESDLNTFYTNVDPKKYYNPIAKPIALKAYSALGQSVADTTYADTGERTITQTVKLPTRLGQYIYDKYKQDPNNFKDPAAFIRNVLKGFYVQSTHGDGTILYIRNMVLRLNYDMLLQSSSGKVDSISSRYYDFAATKEVIQANHFSNDQAVTDLAKDPNHTYLKSPTGIFTEAEFPINQIHEAHSRDTLNAVNVAFKRYNEKDKDFPMSIPNHVLMVRKKDMYSFFEENKITDNKTSFLSTYNSKNNSYTFSNIAPLITTCIEERKRGIEKVGSAAQWEAENPDWNKVVLIPVKTEITTSASGKTEIVGISNSLEMESARLQGGTNPQNKLKMQIFYTTF</sequence>
<evidence type="ECO:0000313" key="1">
    <source>
        <dbReference type="EMBL" id="EJX03902.1"/>
    </source>
</evidence>
<reference evidence="1" key="1">
    <citation type="journal article" date="2012" name="PLoS ONE">
        <title>Gene sets for utilization of primary and secondary nutrition supplies in the distal gut of endangered iberian lynx.</title>
        <authorList>
            <person name="Alcaide M."/>
            <person name="Messina E."/>
            <person name="Richter M."/>
            <person name="Bargiela R."/>
            <person name="Peplies J."/>
            <person name="Huws S.A."/>
            <person name="Newbold C.J."/>
            <person name="Golyshin P.N."/>
            <person name="Simon M.A."/>
            <person name="Lopez G."/>
            <person name="Yakimov M.M."/>
            <person name="Ferrer M."/>
        </authorList>
    </citation>
    <scope>NUCLEOTIDE SEQUENCE</scope>
</reference>
<name>J9G9E2_9ZZZZ</name>
<proteinExistence type="predicted"/>
<dbReference type="PROSITE" id="PS51257">
    <property type="entry name" value="PROKAR_LIPOPROTEIN"/>
    <property type="match status" value="1"/>
</dbReference>
<comment type="caution">
    <text evidence="1">The sequence shown here is derived from an EMBL/GenBank/DDBJ whole genome shotgun (WGS) entry which is preliminary data.</text>
</comment>
<gene>
    <name evidence="1" type="ORF">EVA_07986</name>
</gene>
<dbReference type="EMBL" id="AMCI01001990">
    <property type="protein sequence ID" value="EJX03902.1"/>
    <property type="molecule type" value="Genomic_DNA"/>
</dbReference>
<dbReference type="Pfam" id="PF14092">
    <property type="entry name" value="DUF4270"/>
    <property type="match status" value="1"/>
</dbReference>
<accession>J9G9E2</accession>
<dbReference type="AlphaFoldDB" id="J9G9E2"/>
<dbReference type="InterPro" id="IPR025366">
    <property type="entry name" value="DUF4270"/>
</dbReference>
<protein>
    <submittedName>
        <fullName evidence="1">Lipoprotein</fullName>
    </submittedName>
</protein>
<organism evidence="1">
    <name type="scientific">gut metagenome</name>
    <dbReference type="NCBI Taxonomy" id="749906"/>
    <lineage>
        <taxon>unclassified sequences</taxon>
        <taxon>metagenomes</taxon>
        <taxon>organismal metagenomes</taxon>
    </lineage>
</organism>